<dbReference type="Proteomes" id="UP000887575">
    <property type="component" value="Unassembled WGS sequence"/>
</dbReference>
<evidence type="ECO:0000313" key="1">
    <source>
        <dbReference type="Proteomes" id="UP000887575"/>
    </source>
</evidence>
<sequence>MSMLRIRSYKNAVNFEYAVSFRVASWVNASKKVLVVPVSSNSSSNSKNKFDGVLVREDTIVTFVVSPSSYEKTNTGPRTMVEVFWTLLEYNHCPLYKDDLDCPLNTVFSIFVGSDPGYAMNKQYHLANIT</sequence>
<reference evidence="2 3" key="1">
    <citation type="submission" date="2024-02" db="UniProtKB">
        <authorList>
            <consortium name="WormBaseParasite"/>
        </authorList>
    </citation>
    <scope>IDENTIFICATION</scope>
</reference>
<evidence type="ECO:0000313" key="2">
    <source>
        <dbReference type="WBParaSite" id="MBELARI_LOCUS16161"/>
    </source>
</evidence>
<proteinExistence type="predicted"/>
<name>A0AAF3F8N7_9BILA</name>
<accession>A0AAF3F8N7</accession>
<dbReference type="WBParaSite" id="MBELARI_LOCUS2264">
    <property type="protein sequence ID" value="MBELARI_LOCUS2264"/>
    <property type="gene ID" value="MBELARI_LOCUS2264"/>
</dbReference>
<dbReference type="AlphaFoldDB" id="A0AAF3F8N7"/>
<organism evidence="1 3">
    <name type="scientific">Mesorhabditis belari</name>
    <dbReference type="NCBI Taxonomy" id="2138241"/>
    <lineage>
        <taxon>Eukaryota</taxon>
        <taxon>Metazoa</taxon>
        <taxon>Ecdysozoa</taxon>
        <taxon>Nematoda</taxon>
        <taxon>Chromadorea</taxon>
        <taxon>Rhabditida</taxon>
        <taxon>Rhabditina</taxon>
        <taxon>Rhabditomorpha</taxon>
        <taxon>Rhabditoidea</taxon>
        <taxon>Rhabditidae</taxon>
        <taxon>Mesorhabditinae</taxon>
        <taxon>Mesorhabditis</taxon>
    </lineage>
</organism>
<evidence type="ECO:0000313" key="3">
    <source>
        <dbReference type="WBParaSite" id="MBELARI_LOCUS2264"/>
    </source>
</evidence>
<keyword evidence="1" id="KW-1185">Reference proteome</keyword>
<protein>
    <submittedName>
        <fullName evidence="2 3">Uncharacterized protein</fullName>
    </submittedName>
</protein>
<dbReference type="WBParaSite" id="MBELARI_LOCUS16161">
    <property type="protein sequence ID" value="MBELARI_LOCUS16161"/>
    <property type="gene ID" value="MBELARI_LOCUS16161"/>
</dbReference>